<dbReference type="InterPro" id="IPR041507">
    <property type="entry name" value="UCH_C"/>
</dbReference>
<dbReference type="SUPFAM" id="SSF48452">
    <property type="entry name" value="TPR-like"/>
    <property type="match status" value="1"/>
</dbReference>
<evidence type="ECO:0000259" key="15">
    <source>
        <dbReference type="PROSITE" id="PS52048"/>
    </source>
</evidence>
<keyword evidence="5 12" id="KW-0833">Ubl conjugation pathway</keyword>
<name>A0ABD1D3B0_CULPP</name>
<evidence type="ECO:0000256" key="4">
    <source>
        <dbReference type="ARBA" id="ARBA00022670"/>
    </source>
</evidence>
<dbReference type="GO" id="GO:0004843">
    <property type="term" value="F:cysteine-type deubiquitinase activity"/>
    <property type="evidence" value="ECO:0007669"/>
    <property type="project" value="UniProtKB-UniRule"/>
</dbReference>
<evidence type="ECO:0000256" key="5">
    <source>
        <dbReference type="ARBA" id="ARBA00022786"/>
    </source>
</evidence>
<evidence type="ECO:0000256" key="11">
    <source>
        <dbReference type="ARBA" id="ARBA00049710"/>
    </source>
</evidence>
<evidence type="ECO:0000256" key="10">
    <source>
        <dbReference type="ARBA" id="ARBA00046227"/>
    </source>
</evidence>
<dbReference type="Pfam" id="PF13424">
    <property type="entry name" value="TPR_12"/>
    <property type="match status" value="1"/>
</dbReference>
<feature type="active site" description="Nucleophile" evidence="12">
    <location>
        <position position="98"/>
    </location>
</feature>
<dbReference type="GO" id="GO:0005634">
    <property type="term" value="C:nucleus"/>
    <property type="evidence" value="ECO:0007669"/>
    <property type="project" value="UniProtKB-SubCell"/>
</dbReference>
<reference evidence="16 17" key="1">
    <citation type="submission" date="2024-05" db="EMBL/GenBank/DDBJ databases">
        <title>Culex pipiens pipiens assembly and annotation.</title>
        <authorList>
            <person name="Alout H."/>
            <person name="Durand T."/>
        </authorList>
    </citation>
    <scope>NUCLEOTIDE SEQUENCE [LARGE SCALE GENOMIC DNA]</scope>
    <source>
        <strain evidence="16">HA-2024</strain>
        <tissue evidence="16">Whole body</tissue>
    </source>
</reference>
<dbReference type="InterPro" id="IPR011990">
    <property type="entry name" value="TPR-like_helical_dom_sf"/>
</dbReference>
<evidence type="ECO:0000313" key="17">
    <source>
        <dbReference type="Proteomes" id="UP001562425"/>
    </source>
</evidence>
<dbReference type="InterPro" id="IPR036959">
    <property type="entry name" value="Peptidase_C12_UCH_sf"/>
</dbReference>
<evidence type="ECO:0000256" key="8">
    <source>
        <dbReference type="ARBA" id="ARBA00022853"/>
    </source>
</evidence>
<dbReference type="InterPro" id="IPR001578">
    <property type="entry name" value="Peptidase_C12_UCH"/>
</dbReference>
<dbReference type="Gene3D" id="1.25.40.10">
    <property type="entry name" value="Tetratricopeptide repeat domain"/>
    <property type="match status" value="1"/>
</dbReference>
<evidence type="ECO:0000256" key="12">
    <source>
        <dbReference type="PROSITE-ProRule" id="PRU01393"/>
    </source>
</evidence>
<dbReference type="GO" id="GO:0006325">
    <property type="term" value="P:chromatin organization"/>
    <property type="evidence" value="ECO:0007669"/>
    <property type="project" value="UniProtKB-KW"/>
</dbReference>
<comment type="catalytic activity">
    <reaction evidence="1 12 13">
        <text>Thiol-dependent hydrolysis of ester, thioester, amide, peptide and isopeptide bonds formed by the C-terminal Gly of ubiquitin (a 76-residue protein attached to proteins as an intracellular targeting signal).</text>
        <dbReference type="EC" id="3.4.19.12"/>
    </reaction>
</comment>
<evidence type="ECO:0000313" key="16">
    <source>
        <dbReference type="EMBL" id="KAL1392818.1"/>
    </source>
</evidence>
<proteinExistence type="inferred from homology"/>
<protein>
    <recommendedName>
        <fullName evidence="13">Ubiquitin carboxyl-terminal hydrolase</fullName>
        <ecNumber evidence="13">3.4.19.12</ecNumber>
    </recommendedName>
</protein>
<feature type="region of interest" description="Disordered" evidence="14">
    <location>
        <begin position="438"/>
        <end position="485"/>
    </location>
</feature>
<dbReference type="AlphaFoldDB" id="A0ABD1D3B0"/>
<evidence type="ECO:0000256" key="7">
    <source>
        <dbReference type="ARBA" id="ARBA00022807"/>
    </source>
</evidence>
<gene>
    <name evidence="16" type="ORF">pipiens_012200</name>
</gene>
<keyword evidence="7 12" id="KW-0788">Thiol protease</keyword>
<keyword evidence="6 12" id="KW-0378">Hydrolase</keyword>
<accession>A0ABD1D3B0</accession>
<dbReference type="FunFam" id="1.20.58.860:FF:000006">
    <property type="entry name" value="Ubiquitin carboxyl-terminal hydrolase"/>
    <property type="match status" value="1"/>
</dbReference>
<evidence type="ECO:0000256" key="6">
    <source>
        <dbReference type="ARBA" id="ARBA00022801"/>
    </source>
</evidence>
<comment type="subunit">
    <text evidence="11">Catalytic component of the polycomb repressive deubiquitinase (PR-DUB) complex, at least composed of caly/calypso, Asx and sba (MBD5/6 homolog). The PR-DUB complex associates with nucleosomes to mediate deubiquitination of histone H2AK118ub1 substrates; the association requires the positively charged C-terminal tail of caly, probably due to direct binding of DNA. Interacts (via ULD domain) with Asx (via DEUBAD domain); the interaction produces a stable heterodimer with a composite binding site for ubiquitin. Homodimerizes (via coiled-coil hinge-region between the UCH and ULD domains) to mediate assembly of 2 copies of the caly-Asx heterodimer into a bisymmetric tetramer; dimerization enhances PR-DUB association with nucleosomes.</text>
</comment>
<keyword evidence="8" id="KW-0156">Chromatin regulator</keyword>
<feature type="compositionally biased region" description="Polar residues" evidence="14">
    <location>
        <begin position="438"/>
        <end position="448"/>
    </location>
</feature>
<evidence type="ECO:0000256" key="14">
    <source>
        <dbReference type="SAM" id="MobiDB-lite"/>
    </source>
</evidence>
<sequence>MPVDINRLTDGWLELESDPGLFTLLLEDFGVKGVQVEEIYDLQKTIEGPVFGFIFLFRWIEERRARRKIVETTTEMYVKDEEAVNSIFFAHQVVPNSCATHALLSVLLNCSDIDLGTTLSRLKVHTKGMCPDNKGWAIGNTPELACAHNSHAMPQARRRMDRNSGVSTGRFTGEAFHFVSFCPINGHLFELDGLKPFPMDHGPWGEKEDWTDKFRRVMSDRLGISTGEQDIRFNLMAVVPDRRIAITHKLKMLRTNQTIVSAALEKLLKSKQLESRSQAEIRETVDKIKKEEQESTVKLSSEYSQLLEMHEKDEPAVAMSKELESLVSLNSSSDSVEIIGETEIKKENPPPSPPPAFIGAGTFSPKDLLSLLKNLESEINITEQHLCDENEKRAMFKVDDCRRTHNYDEFICTFLSMLAYQGELGDLVTQHLVTSRKPSLGGVQNSGSRGVVRNYNKKSTTNGSSPKTPSSKRRRGRTKYRKRNEPDGAPLALYCFANSQISTALKLLYRARYLATIVCGDNHPDIALLDSNISLILHAVGEYELSLRFLEHALALNIKYYGEKSQKVAVSYHLVARTQSCMGDFRSALNNEKETYAIYKQQLGEAHEKTQESSECLRHLTQQAVVLQKKMNDIYSNGKLTTGLPPIHIQPPSMGSVLDMLNAINGIIFVQISSKEIANLKNEIEKRQKEGGAAGESSVAQANQEEVDRLLTETMAKTAADIPFEEQDKYEQWRRPLMNIAD</sequence>
<feature type="active site" description="Proton donor" evidence="12">
    <location>
        <position position="177"/>
    </location>
</feature>
<dbReference type="Proteomes" id="UP001562425">
    <property type="component" value="Unassembled WGS sequence"/>
</dbReference>
<dbReference type="PANTHER" id="PTHR10589:SF28">
    <property type="entry name" value="UBIQUITIN CARBOXYL-TERMINAL HYDROLASE BAP1"/>
    <property type="match status" value="1"/>
</dbReference>
<feature type="site" description="Transition state stabilizer" evidence="12">
    <location>
        <position position="92"/>
    </location>
</feature>
<dbReference type="PROSITE" id="PS52048">
    <property type="entry name" value="UCH_DOMAIN"/>
    <property type="match status" value="1"/>
</dbReference>
<comment type="caution">
    <text evidence="16">The sequence shown here is derived from an EMBL/GenBank/DDBJ whole genome shotgun (WGS) entry which is preliminary data.</text>
</comment>
<evidence type="ECO:0000256" key="13">
    <source>
        <dbReference type="RuleBase" id="RU361215"/>
    </source>
</evidence>
<organism evidence="16 17">
    <name type="scientific">Culex pipiens pipiens</name>
    <name type="common">Northern house mosquito</name>
    <dbReference type="NCBI Taxonomy" id="38569"/>
    <lineage>
        <taxon>Eukaryota</taxon>
        <taxon>Metazoa</taxon>
        <taxon>Ecdysozoa</taxon>
        <taxon>Arthropoda</taxon>
        <taxon>Hexapoda</taxon>
        <taxon>Insecta</taxon>
        <taxon>Pterygota</taxon>
        <taxon>Neoptera</taxon>
        <taxon>Endopterygota</taxon>
        <taxon>Diptera</taxon>
        <taxon>Nematocera</taxon>
        <taxon>Culicoidea</taxon>
        <taxon>Culicidae</taxon>
        <taxon>Culicinae</taxon>
        <taxon>Culicini</taxon>
        <taxon>Culex</taxon>
        <taxon>Culex</taxon>
    </lineage>
</organism>
<feature type="domain" description="UCH catalytic" evidence="15">
    <location>
        <begin position="11"/>
        <end position="240"/>
    </location>
</feature>
<evidence type="ECO:0000256" key="1">
    <source>
        <dbReference type="ARBA" id="ARBA00000707"/>
    </source>
</evidence>
<feature type="compositionally biased region" description="Basic residues" evidence="14">
    <location>
        <begin position="470"/>
        <end position="482"/>
    </location>
</feature>
<evidence type="ECO:0000256" key="9">
    <source>
        <dbReference type="ARBA" id="ARBA00023242"/>
    </source>
</evidence>
<keyword evidence="17" id="KW-1185">Reference proteome</keyword>
<dbReference type="Gene3D" id="1.20.58.860">
    <property type="match status" value="1"/>
</dbReference>
<keyword evidence="9" id="KW-0539">Nucleus</keyword>
<dbReference type="EMBL" id="JBEHCU010007768">
    <property type="protein sequence ID" value="KAL1392818.1"/>
    <property type="molecule type" value="Genomic_DNA"/>
</dbReference>
<dbReference type="PRINTS" id="PR00707">
    <property type="entry name" value="UBCTHYDRLASE"/>
</dbReference>
<feature type="site" description="Important for enzyme activity" evidence="12">
    <location>
        <position position="192"/>
    </location>
</feature>
<evidence type="ECO:0000256" key="3">
    <source>
        <dbReference type="ARBA" id="ARBA00007182"/>
    </source>
</evidence>
<dbReference type="PANTHER" id="PTHR10589">
    <property type="entry name" value="UBIQUITIN CARBOXYL-TERMINAL HYDROLASE"/>
    <property type="match status" value="1"/>
</dbReference>
<keyword evidence="4 12" id="KW-0645">Protease</keyword>
<dbReference type="PROSITE" id="PS52049">
    <property type="entry name" value="ULD"/>
    <property type="match status" value="1"/>
</dbReference>
<comment type="function">
    <text evidence="10">Catalytic component of the polycomb repressive deubiquitinase (PR-DUB) complex, a complex that specifically mediates deubiquitination of histone H2A monoubiquitinated at 'Lys-119' (H2AK118ub1). Mediates bisymmetric organization of the PR-DUB complex and is involved in association with nucleosomes to mediate deubiquitination. Does not deubiquitinate monoubiquitinated histone H2B. Required to maintain the transcriptionally repressive state of homeotic genes throughout development. The PR-DUB complex has weak or no activity toward 'Lys-48'- and 'Lys-63'-linked polyubiquitin chains. Polycomb group (PcG) protein.</text>
</comment>
<dbReference type="SUPFAM" id="SSF54001">
    <property type="entry name" value="Cysteine proteinases"/>
    <property type="match status" value="1"/>
</dbReference>
<evidence type="ECO:0000256" key="2">
    <source>
        <dbReference type="ARBA" id="ARBA00004123"/>
    </source>
</evidence>
<comment type="subcellular location">
    <subcellularLocation>
        <location evidence="2">Nucleus</location>
    </subcellularLocation>
</comment>
<dbReference type="EC" id="3.4.19.12" evidence="13"/>
<dbReference type="FunFam" id="3.40.532.10:FF:000002">
    <property type="entry name" value="Ubiquitin carboxyl-terminal hydrolase"/>
    <property type="match status" value="1"/>
</dbReference>
<dbReference type="Pfam" id="PF01088">
    <property type="entry name" value="Peptidase_C12"/>
    <property type="match status" value="1"/>
</dbReference>
<dbReference type="GO" id="GO:0006511">
    <property type="term" value="P:ubiquitin-dependent protein catabolic process"/>
    <property type="evidence" value="ECO:0007669"/>
    <property type="project" value="UniProtKB-UniRule"/>
</dbReference>
<dbReference type="Gene3D" id="3.40.532.10">
    <property type="entry name" value="Peptidase C12, ubiquitin carboxyl-terminal hydrolase"/>
    <property type="match status" value="1"/>
</dbReference>
<comment type="similarity">
    <text evidence="3">Belongs to the peptidase C12 family. BAP1 subfamily.</text>
</comment>
<dbReference type="CDD" id="cd09617">
    <property type="entry name" value="Peptidase_C12_UCH37_BAP1"/>
    <property type="match status" value="1"/>
</dbReference>
<dbReference type="InterPro" id="IPR038765">
    <property type="entry name" value="Papain-like_cys_pep_sf"/>
</dbReference>
<dbReference type="Pfam" id="PF18031">
    <property type="entry name" value="UCH_C"/>
    <property type="match status" value="1"/>
</dbReference>